<proteinExistence type="predicted"/>
<evidence type="ECO:0000256" key="1">
    <source>
        <dbReference type="SAM" id="MobiDB-lite"/>
    </source>
</evidence>
<reference evidence="2 3" key="1">
    <citation type="journal article" date="2020" name="ISME J.">
        <title>Uncovering the hidden diversity of litter-decomposition mechanisms in mushroom-forming fungi.</title>
        <authorList>
            <person name="Floudas D."/>
            <person name="Bentzer J."/>
            <person name="Ahren D."/>
            <person name="Johansson T."/>
            <person name="Persson P."/>
            <person name="Tunlid A."/>
        </authorList>
    </citation>
    <scope>NUCLEOTIDE SEQUENCE [LARGE SCALE GENOMIC DNA]</scope>
    <source>
        <strain evidence="2 3">CBS 661.87</strain>
    </source>
</reference>
<feature type="region of interest" description="Disordered" evidence="1">
    <location>
        <begin position="134"/>
        <end position="162"/>
    </location>
</feature>
<feature type="compositionally biased region" description="Acidic residues" evidence="1">
    <location>
        <begin position="139"/>
        <end position="162"/>
    </location>
</feature>
<comment type="caution">
    <text evidence="2">The sequence shown here is derived from an EMBL/GenBank/DDBJ whole genome shotgun (WGS) entry which is preliminary data.</text>
</comment>
<gene>
    <name evidence="2" type="ORF">D9615_009119</name>
</gene>
<dbReference type="EMBL" id="JAACJP010000036">
    <property type="protein sequence ID" value="KAF5374501.1"/>
    <property type="molecule type" value="Genomic_DNA"/>
</dbReference>
<dbReference type="Proteomes" id="UP000565441">
    <property type="component" value="Unassembled WGS sequence"/>
</dbReference>
<dbReference type="OrthoDB" id="3267074at2759"/>
<keyword evidence="3" id="KW-1185">Reference proteome</keyword>
<evidence type="ECO:0000313" key="2">
    <source>
        <dbReference type="EMBL" id="KAF5374501.1"/>
    </source>
</evidence>
<protein>
    <submittedName>
        <fullName evidence="2">Uncharacterized protein</fullName>
    </submittedName>
</protein>
<dbReference type="AlphaFoldDB" id="A0A8H5H0J8"/>
<name>A0A8H5H0J8_9AGAR</name>
<evidence type="ECO:0000313" key="3">
    <source>
        <dbReference type="Proteomes" id="UP000565441"/>
    </source>
</evidence>
<accession>A0A8H5H0J8</accession>
<organism evidence="2 3">
    <name type="scientific">Tricholomella constricta</name>
    <dbReference type="NCBI Taxonomy" id="117010"/>
    <lineage>
        <taxon>Eukaryota</taxon>
        <taxon>Fungi</taxon>
        <taxon>Dikarya</taxon>
        <taxon>Basidiomycota</taxon>
        <taxon>Agaricomycotina</taxon>
        <taxon>Agaricomycetes</taxon>
        <taxon>Agaricomycetidae</taxon>
        <taxon>Agaricales</taxon>
        <taxon>Tricholomatineae</taxon>
        <taxon>Lyophyllaceae</taxon>
        <taxon>Tricholomella</taxon>
    </lineage>
</organism>
<sequence length="162" mass="18359">MTATAVKIDASAVEEDIMNIMIICSRAACCTDEPPRMAPVIIPGIAIIPRTLEHDCWRECHTKRFARYGLAGLHPRSTKRKYNDERQDLRSALGREAHSADVIYGTRKGAKYLLQYVADTGRFKATFGDVSPYNYKHEDEDDASQPDIDHDYDWDDTDDFGT</sequence>